<accession>A0A4P6K2V4</accession>
<protein>
    <submittedName>
        <fullName evidence="1">Uncharacterized protein</fullName>
    </submittedName>
</protein>
<gene>
    <name evidence="1" type="ORF">EPA93_39920</name>
</gene>
<evidence type="ECO:0000313" key="1">
    <source>
        <dbReference type="EMBL" id="QBD81816.1"/>
    </source>
</evidence>
<evidence type="ECO:0000313" key="2">
    <source>
        <dbReference type="Proteomes" id="UP000290365"/>
    </source>
</evidence>
<dbReference type="Proteomes" id="UP000290365">
    <property type="component" value="Chromosome"/>
</dbReference>
<dbReference type="AlphaFoldDB" id="A0A4P6K2V4"/>
<reference evidence="1 2" key="1">
    <citation type="submission" date="2019-01" db="EMBL/GenBank/DDBJ databases">
        <title>Ktedonosporobacter rubrisoli SCAWS-G2.</title>
        <authorList>
            <person name="Huang Y."/>
            <person name="Yan B."/>
        </authorList>
    </citation>
    <scope>NUCLEOTIDE SEQUENCE [LARGE SCALE GENOMIC DNA]</scope>
    <source>
        <strain evidence="1 2">SCAWS-G2</strain>
    </source>
</reference>
<dbReference type="KEGG" id="kbs:EPA93_39920"/>
<dbReference type="RefSeq" id="WP_129892877.1">
    <property type="nucleotide sequence ID" value="NZ_CP035758.1"/>
</dbReference>
<proteinExistence type="predicted"/>
<sequence length="136" mass="15676">MSQRLAYSFKDEDAAPALEGGGPRVRVRHPFAQEKGKVLKWRGRTPFSMTQQEVALLCSLFEVEFEAIRRILAYPTLTEYQLAVLRMHIARIADHHERLAKLIGASAADRVMYFVYGRVLDSEQDRRSKRRGRRTG</sequence>
<organism evidence="1 2">
    <name type="scientific">Ktedonosporobacter rubrisoli</name>
    <dbReference type="NCBI Taxonomy" id="2509675"/>
    <lineage>
        <taxon>Bacteria</taxon>
        <taxon>Bacillati</taxon>
        <taxon>Chloroflexota</taxon>
        <taxon>Ktedonobacteria</taxon>
        <taxon>Ktedonobacterales</taxon>
        <taxon>Ktedonosporobacteraceae</taxon>
        <taxon>Ktedonosporobacter</taxon>
    </lineage>
</organism>
<keyword evidence="2" id="KW-1185">Reference proteome</keyword>
<dbReference type="EMBL" id="CP035758">
    <property type="protein sequence ID" value="QBD81816.1"/>
    <property type="molecule type" value="Genomic_DNA"/>
</dbReference>
<name>A0A4P6K2V4_KTERU</name>